<keyword evidence="7" id="KW-0732">Signal</keyword>
<dbReference type="InterPro" id="IPR046959">
    <property type="entry name" value="PRK1-6/SRF4-like"/>
</dbReference>
<name>A0A484LLR4_9ASTE</name>
<dbReference type="PANTHER" id="PTHR48007">
    <property type="entry name" value="LEUCINE-RICH REPEAT RECEPTOR-LIKE PROTEIN KINASE PXC1"/>
    <property type="match status" value="1"/>
</dbReference>
<dbReference type="PROSITE" id="PS50011">
    <property type="entry name" value="PROTEIN_KINASE_DOM"/>
    <property type="match status" value="1"/>
</dbReference>
<comment type="similarity">
    <text evidence="2">Belongs to the protein kinase superfamily. Ser/Thr protein kinase family.</text>
</comment>
<reference evidence="20 21" key="1">
    <citation type="submission" date="2018-04" db="EMBL/GenBank/DDBJ databases">
        <authorList>
            <person name="Vogel A."/>
        </authorList>
    </citation>
    <scope>NUCLEOTIDE SEQUENCE [LARGE SCALE GENOMIC DNA]</scope>
</reference>
<comment type="catalytic activity">
    <reaction evidence="16">
        <text>L-seryl-[protein] + ATP = O-phospho-L-seryl-[protein] + ADP + H(+)</text>
        <dbReference type="Rhea" id="RHEA:17989"/>
        <dbReference type="Rhea" id="RHEA-COMP:9863"/>
        <dbReference type="Rhea" id="RHEA-COMP:11604"/>
        <dbReference type="ChEBI" id="CHEBI:15378"/>
        <dbReference type="ChEBI" id="CHEBI:29999"/>
        <dbReference type="ChEBI" id="CHEBI:30616"/>
        <dbReference type="ChEBI" id="CHEBI:83421"/>
        <dbReference type="ChEBI" id="CHEBI:456216"/>
        <dbReference type="EC" id="2.7.11.1"/>
    </reaction>
</comment>
<evidence type="ECO:0000256" key="6">
    <source>
        <dbReference type="ARBA" id="ARBA00022692"/>
    </source>
</evidence>
<accession>A0A484LLR4</accession>
<evidence type="ECO:0000256" key="4">
    <source>
        <dbReference type="ARBA" id="ARBA00022553"/>
    </source>
</evidence>
<evidence type="ECO:0000256" key="8">
    <source>
        <dbReference type="ARBA" id="ARBA00022737"/>
    </source>
</evidence>
<keyword evidence="12 18" id="KW-1133">Transmembrane helix</keyword>
<evidence type="ECO:0000256" key="15">
    <source>
        <dbReference type="ARBA" id="ARBA00047899"/>
    </source>
</evidence>
<keyword evidence="10" id="KW-0418">Kinase</keyword>
<evidence type="ECO:0000313" key="20">
    <source>
        <dbReference type="EMBL" id="VFQ77385.1"/>
    </source>
</evidence>
<evidence type="ECO:0000259" key="19">
    <source>
        <dbReference type="PROSITE" id="PS50011"/>
    </source>
</evidence>
<dbReference type="SUPFAM" id="SSF56112">
    <property type="entry name" value="Protein kinase-like (PK-like)"/>
    <property type="match status" value="1"/>
</dbReference>
<evidence type="ECO:0000256" key="1">
    <source>
        <dbReference type="ARBA" id="ARBA00004167"/>
    </source>
</evidence>
<dbReference type="FunFam" id="1.10.510.10:FF:000480">
    <property type="entry name" value="Pollen receptor-like kinase 1"/>
    <property type="match status" value="1"/>
</dbReference>
<gene>
    <name evidence="20" type="ORF">CCAM_LOCUS19161</name>
</gene>
<feature type="binding site" evidence="17">
    <location>
        <position position="120"/>
    </location>
    <ligand>
        <name>ATP</name>
        <dbReference type="ChEBI" id="CHEBI:30616"/>
    </ligand>
</feature>
<evidence type="ECO:0000256" key="13">
    <source>
        <dbReference type="ARBA" id="ARBA00023136"/>
    </source>
</evidence>
<keyword evidence="9 17" id="KW-0547">Nucleotide-binding</keyword>
<keyword evidence="13 18" id="KW-0472">Membrane</keyword>
<evidence type="ECO:0000256" key="18">
    <source>
        <dbReference type="SAM" id="Phobius"/>
    </source>
</evidence>
<evidence type="ECO:0000256" key="5">
    <source>
        <dbReference type="ARBA" id="ARBA00022679"/>
    </source>
</evidence>
<evidence type="ECO:0000256" key="9">
    <source>
        <dbReference type="ARBA" id="ARBA00022741"/>
    </source>
</evidence>
<dbReference type="Gene3D" id="1.10.510.10">
    <property type="entry name" value="Transferase(Phosphotransferase) domain 1"/>
    <property type="match status" value="1"/>
</dbReference>
<keyword evidence="21" id="KW-1185">Reference proteome</keyword>
<sequence>MATLIIAGLVIGAAVFAIVVVIFILHQRKPVELEEGLIVPSSHRRMASVDLDKFDQASTYSSENFSQKGDHSLRLTFLRDDRERFDLASLLKASAEILGSGVFGSTYKAALNEGPVLVVKRFKEMNNVGKEEFYEHMRRLGLLNHNNLLSLWAFYYRKEEKLLIADYVPNVSLAVHLHGNKCSGSGSLDWPTRLKIVKGVARGLMYLYEELPDLISPHGHLKSSNVLLNPSFEPLLNDYGLLPVVTTEHAQEHMIAYKSPEYQQSGRISKKTDVWALGVLIVETLTGKLPSGFLQQGDTADLAGWVRSVAPEESTAEVFDKDMMRGMTEQSEGQMLKLLRIGLRCCEVDVDRRWDVKEAVQRIENVNEWDDGECVVISTAADESHSLLTKEVGSNTS</sequence>
<comment type="catalytic activity">
    <reaction evidence="15">
        <text>L-threonyl-[protein] + ATP = O-phospho-L-threonyl-[protein] + ADP + H(+)</text>
        <dbReference type="Rhea" id="RHEA:46608"/>
        <dbReference type="Rhea" id="RHEA-COMP:11060"/>
        <dbReference type="Rhea" id="RHEA-COMP:11605"/>
        <dbReference type="ChEBI" id="CHEBI:15378"/>
        <dbReference type="ChEBI" id="CHEBI:30013"/>
        <dbReference type="ChEBI" id="CHEBI:30616"/>
        <dbReference type="ChEBI" id="CHEBI:61977"/>
        <dbReference type="ChEBI" id="CHEBI:456216"/>
        <dbReference type="EC" id="2.7.11.1"/>
    </reaction>
</comment>
<comment type="subcellular location">
    <subcellularLocation>
        <location evidence="1">Membrane</location>
        <topology evidence="1">Single-pass membrane protein</topology>
    </subcellularLocation>
</comment>
<evidence type="ECO:0000256" key="11">
    <source>
        <dbReference type="ARBA" id="ARBA00022840"/>
    </source>
</evidence>
<evidence type="ECO:0000256" key="12">
    <source>
        <dbReference type="ARBA" id="ARBA00022989"/>
    </source>
</evidence>
<feature type="transmembrane region" description="Helical" evidence="18">
    <location>
        <begin position="6"/>
        <end position="25"/>
    </location>
</feature>
<evidence type="ECO:0000256" key="2">
    <source>
        <dbReference type="ARBA" id="ARBA00008684"/>
    </source>
</evidence>
<dbReference type="FunFam" id="3.30.200.20:FF:000307">
    <property type="entry name" value="pollen receptor-like kinase 1"/>
    <property type="match status" value="1"/>
</dbReference>
<evidence type="ECO:0000256" key="10">
    <source>
        <dbReference type="ARBA" id="ARBA00022777"/>
    </source>
</evidence>
<proteinExistence type="inferred from homology"/>
<feature type="domain" description="Protein kinase" evidence="19">
    <location>
        <begin position="92"/>
        <end position="370"/>
    </location>
</feature>
<evidence type="ECO:0000313" key="21">
    <source>
        <dbReference type="Proteomes" id="UP000595140"/>
    </source>
</evidence>
<protein>
    <recommendedName>
        <fullName evidence="3">non-specific serine/threonine protein kinase</fullName>
        <ecNumber evidence="3">2.7.11.1</ecNumber>
    </recommendedName>
</protein>
<keyword evidence="4" id="KW-0597">Phosphoprotein</keyword>
<evidence type="ECO:0000256" key="16">
    <source>
        <dbReference type="ARBA" id="ARBA00048679"/>
    </source>
</evidence>
<evidence type="ECO:0000256" key="7">
    <source>
        <dbReference type="ARBA" id="ARBA00022729"/>
    </source>
</evidence>
<dbReference type="EMBL" id="OOIL02001679">
    <property type="protein sequence ID" value="VFQ77385.1"/>
    <property type="molecule type" value="Genomic_DNA"/>
</dbReference>
<dbReference type="EC" id="2.7.11.1" evidence="3"/>
<dbReference type="InterPro" id="IPR017441">
    <property type="entry name" value="Protein_kinase_ATP_BS"/>
</dbReference>
<keyword evidence="11 17" id="KW-0067">ATP-binding</keyword>
<evidence type="ECO:0000256" key="17">
    <source>
        <dbReference type="PROSITE-ProRule" id="PRU10141"/>
    </source>
</evidence>
<dbReference type="GO" id="GO:0016020">
    <property type="term" value="C:membrane"/>
    <property type="evidence" value="ECO:0007669"/>
    <property type="project" value="UniProtKB-SubCell"/>
</dbReference>
<dbReference type="OrthoDB" id="418615at2759"/>
<dbReference type="Proteomes" id="UP000595140">
    <property type="component" value="Unassembled WGS sequence"/>
</dbReference>
<keyword evidence="5" id="KW-0808">Transferase</keyword>
<dbReference type="InterPro" id="IPR001245">
    <property type="entry name" value="Ser-Thr/Tyr_kinase_cat_dom"/>
</dbReference>
<organism evidence="20 21">
    <name type="scientific">Cuscuta campestris</name>
    <dbReference type="NCBI Taxonomy" id="132261"/>
    <lineage>
        <taxon>Eukaryota</taxon>
        <taxon>Viridiplantae</taxon>
        <taxon>Streptophyta</taxon>
        <taxon>Embryophyta</taxon>
        <taxon>Tracheophyta</taxon>
        <taxon>Spermatophyta</taxon>
        <taxon>Magnoliopsida</taxon>
        <taxon>eudicotyledons</taxon>
        <taxon>Gunneridae</taxon>
        <taxon>Pentapetalae</taxon>
        <taxon>asterids</taxon>
        <taxon>lamiids</taxon>
        <taxon>Solanales</taxon>
        <taxon>Convolvulaceae</taxon>
        <taxon>Cuscuteae</taxon>
        <taxon>Cuscuta</taxon>
        <taxon>Cuscuta subgen. Grammica</taxon>
        <taxon>Cuscuta sect. Cleistogrammica</taxon>
    </lineage>
</organism>
<dbReference type="PANTHER" id="PTHR48007:SF19">
    <property type="entry name" value="POLLEN RECEPTOR-LIKE KINASE 5"/>
    <property type="match status" value="1"/>
</dbReference>
<keyword evidence="14" id="KW-0675">Receptor</keyword>
<dbReference type="PROSITE" id="PS00107">
    <property type="entry name" value="PROTEIN_KINASE_ATP"/>
    <property type="match status" value="1"/>
</dbReference>
<dbReference type="AlphaFoldDB" id="A0A484LLR4"/>
<dbReference type="InterPro" id="IPR000719">
    <property type="entry name" value="Prot_kinase_dom"/>
</dbReference>
<dbReference type="GO" id="GO:0005524">
    <property type="term" value="F:ATP binding"/>
    <property type="evidence" value="ECO:0007669"/>
    <property type="project" value="UniProtKB-UniRule"/>
</dbReference>
<dbReference type="Gene3D" id="3.30.200.20">
    <property type="entry name" value="Phosphorylase Kinase, domain 1"/>
    <property type="match status" value="1"/>
</dbReference>
<keyword evidence="6 18" id="KW-0812">Transmembrane</keyword>
<dbReference type="Pfam" id="PF07714">
    <property type="entry name" value="PK_Tyr_Ser-Thr"/>
    <property type="match status" value="1"/>
</dbReference>
<evidence type="ECO:0000256" key="3">
    <source>
        <dbReference type="ARBA" id="ARBA00012513"/>
    </source>
</evidence>
<dbReference type="GO" id="GO:0004674">
    <property type="term" value="F:protein serine/threonine kinase activity"/>
    <property type="evidence" value="ECO:0007669"/>
    <property type="project" value="UniProtKB-EC"/>
</dbReference>
<evidence type="ECO:0000256" key="14">
    <source>
        <dbReference type="ARBA" id="ARBA00023170"/>
    </source>
</evidence>
<keyword evidence="8" id="KW-0677">Repeat</keyword>
<dbReference type="InterPro" id="IPR011009">
    <property type="entry name" value="Kinase-like_dom_sf"/>
</dbReference>